<feature type="transmembrane region" description="Helical" evidence="6">
    <location>
        <begin position="6"/>
        <end position="26"/>
    </location>
</feature>
<keyword evidence="4 6" id="KW-1133">Transmembrane helix</keyword>
<feature type="transmembrane region" description="Helical" evidence="6">
    <location>
        <begin position="243"/>
        <end position="263"/>
    </location>
</feature>
<proteinExistence type="predicted"/>
<feature type="transmembrane region" description="Helical" evidence="6">
    <location>
        <begin position="190"/>
        <end position="212"/>
    </location>
</feature>
<dbReference type="InterPro" id="IPR001851">
    <property type="entry name" value="ABC_transp_permease"/>
</dbReference>
<accession>A0ABP7MN83</accession>
<organism evidence="7 8">
    <name type="scientific">Litoribacillus peritrichatus</name>
    <dbReference type="NCBI Taxonomy" id="718191"/>
    <lineage>
        <taxon>Bacteria</taxon>
        <taxon>Pseudomonadati</taxon>
        <taxon>Pseudomonadota</taxon>
        <taxon>Gammaproteobacteria</taxon>
        <taxon>Oceanospirillales</taxon>
        <taxon>Oceanospirillaceae</taxon>
        <taxon>Litoribacillus</taxon>
    </lineage>
</organism>
<sequence>MDIDLITNILFATIRTGTPLILIALGEMVCEKSGVLNLGQEGMVLMGAVLGFIASVVTGHAGFGILASIIAGMLMSALFGFLAISLVSNQVATGLALTIFGTGLSAFLGAGYVGMAIDGITAWEIPFLSEIPVIGKILFSHDPLVYLSWIIFGLLFWCFKSTRLGLTIRAVGENPEAANAIGISVMKVRYGAVLFGGAMAGLAGGYLSIAYTPMWSEGMSAGRGWIALALVVFASWKAERILLGAYLFGAASIMHLVLQGLGFEASPNLLAMLPYAATIIVLVILASDAVKTKLSTPLALGQPYRPQV</sequence>
<feature type="transmembrane region" description="Helical" evidence="6">
    <location>
        <begin position="269"/>
        <end position="290"/>
    </location>
</feature>
<evidence type="ECO:0000256" key="2">
    <source>
        <dbReference type="ARBA" id="ARBA00022475"/>
    </source>
</evidence>
<keyword evidence="8" id="KW-1185">Reference proteome</keyword>
<dbReference type="CDD" id="cd06580">
    <property type="entry name" value="TM_PBP1_transp_TpRbsC_like"/>
    <property type="match status" value="1"/>
</dbReference>
<keyword evidence="3 6" id="KW-0812">Transmembrane</keyword>
<evidence type="ECO:0000256" key="5">
    <source>
        <dbReference type="ARBA" id="ARBA00023136"/>
    </source>
</evidence>
<feature type="transmembrane region" description="Helical" evidence="6">
    <location>
        <begin position="63"/>
        <end position="87"/>
    </location>
</feature>
<protein>
    <submittedName>
        <fullName evidence="7">ABC transporter permease</fullName>
    </submittedName>
</protein>
<dbReference type="RefSeq" id="WP_344798646.1">
    <property type="nucleotide sequence ID" value="NZ_BAABBN010000007.1"/>
</dbReference>
<comment type="caution">
    <text evidence="7">The sequence shown here is derived from an EMBL/GenBank/DDBJ whole genome shotgun (WGS) entry which is preliminary data.</text>
</comment>
<evidence type="ECO:0000313" key="7">
    <source>
        <dbReference type="EMBL" id="GAA3926088.1"/>
    </source>
</evidence>
<dbReference type="PANTHER" id="PTHR43370:SF2">
    <property type="entry name" value="ABC TRANSPORTER PERMEASE PROTEIN"/>
    <property type="match status" value="1"/>
</dbReference>
<name>A0ABP7MN83_9GAMM</name>
<feature type="transmembrane region" description="Helical" evidence="6">
    <location>
        <begin position="218"/>
        <end position="236"/>
    </location>
</feature>
<keyword evidence="2" id="KW-1003">Cell membrane</keyword>
<reference evidence="8" key="1">
    <citation type="journal article" date="2019" name="Int. J. Syst. Evol. Microbiol.">
        <title>The Global Catalogue of Microorganisms (GCM) 10K type strain sequencing project: providing services to taxonomists for standard genome sequencing and annotation.</title>
        <authorList>
            <consortium name="The Broad Institute Genomics Platform"/>
            <consortium name="The Broad Institute Genome Sequencing Center for Infectious Disease"/>
            <person name="Wu L."/>
            <person name="Ma J."/>
        </authorList>
    </citation>
    <scope>NUCLEOTIDE SEQUENCE [LARGE SCALE GENOMIC DNA]</scope>
    <source>
        <strain evidence="8">JCM 17551</strain>
    </source>
</reference>
<comment type="subcellular location">
    <subcellularLocation>
        <location evidence="1">Cell inner membrane</location>
        <topology evidence="1">Multi-pass membrane protein</topology>
    </subcellularLocation>
</comment>
<feature type="transmembrane region" description="Helical" evidence="6">
    <location>
        <begin position="94"/>
        <end position="117"/>
    </location>
</feature>
<evidence type="ECO:0000256" key="3">
    <source>
        <dbReference type="ARBA" id="ARBA00022692"/>
    </source>
</evidence>
<feature type="transmembrane region" description="Helical" evidence="6">
    <location>
        <begin position="137"/>
        <end position="159"/>
    </location>
</feature>
<feature type="transmembrane region" description="Helical" evidence="6">
    <location>
        <begin position="38"/>
        <end position="57"/>
    </location>
</feature>
<dbReference type="PANTHER" id="PTHR43370">
    <property type="entry name" value="SUGAR ABC TRANSPORTER INTEGRAL MEMBRANE PROTEIN-RELATED"/>
    <property type="match status" value="1"/>
</dbReference>
<dbReference type="Proteomes" id="UP001501565">
    <property type="component" value="Unassembled WGS sequence"/>
</dbReference>
<evidence type="ECO:0000256" key="6">
    <source>
        <dbReference type="SAM" id="Phobius"/>
    </source>
</evidence>
<evidence type="ECO:0000256" key="4">
    <source>
        <dbReference type="ARBA" id="ARBA00022989"/>
    </source>
</evidence>
<evidence type="ECO:0000256" key="1">
    <source>
        <dbReference type="ARBA" id="ARBA00004429"/>
    </source>
</evidence>
<keyword evidence="5 6" id="KW-0472">Membrane</keyword>
<evidence type="ECO:0000313" key="8">
    <source>
        <dbReference type="Proteomes" id="UP001501565"/>
    </source>
</evidence>
<dbReference type="EMBL" id="BAABBN010000007">
    <property type="protein sequence ID" value="GAA3926088.1"/>
    <property type="molecule type" value="Genomic_DNA"/>
</dbReference>
<gene>
    <name evidence="7" type="ORF">GCM10022277_22710</name>
</gene>
<dbReference type="Pfam" id="PF02653">
    <property type="entry name" value="BPD_transp_2"/>
    <property type="match status" value="1"/>
</dbReference>